<gene>
    <name evidence="6" type="primary">LOC104776686</name>
</gene>
<accession>A0ABM0YCW2</accession>
<feature type="transmembrane region" description="Helical" evidence="2">
    <location>
        <begin position="161"/>
        <end position="182"/>
    </location>
</feature>
<keyword evidence="2" id="KW-0812">Transmembrane</keyword>
<feature type="transmembrane region" description="Helical" evidence="2">
    <location>
        <begin position="62"/>
        <end position="82"/>
    </location>
</feature>
<protein>
    <submittedName>
        <fullName evidence="6">Uncharacterized protein LOC104776686</fullName>
    </submittedName>
</protein>
<dbReference type="GeneID" id="104776686"/>
<evidence type="ECO:0000256" key="1">
    <source>
        <dbReference type="SAM" id="MobiDB-lite"/>
    </source>
</evidence>
<evidence type="ECO:0000313" key="6">
    <source>
        <dbReference type="RefSeq" id="XP_010499094.1"/>
    </source>
</evidence>
<keyword evidence="2" id="KW-0472">Membrane</keyword>
<keyword evidence="2" id="KW-1133">Transmembrane helix</keyword>
<feature type="region of interest" description="Disordered" evidence="1">
    <location>
        <begin position="555"/>
        <end position="617"/>
    </location>
</feature>
<dbReference type="InterPro" id="IPR025836">
    <property type="entry name" value="Zn_knuckle_CX2CX4HX4C"/>
</dbReference>
<feature type="transmembrane region" description="Helical" evidence="2">
    <location>
        <begin position="244"/>
        <end position="264"/>
    </location>
</feature>
<name>A0ABM0YCW2_CAMSA</name>
<feature type="compositionally biased region" description="Polar residues" evidence="1">
    <location>
        <begin position="724"/>
        <end position="738"/>
    </location>
</feature>
<dbReference type="Pfam" id="PF14392">
    <property type="entry name" value="zf-CCHC_4"/>
    <property type="match status" value="1"/>
</dbReference>
<reference evidence="5" key="1">
    <citation type="journal article" date="2014" name="Nat. Commun.">
        <title>The emerging biofuel crop Camelina sativa retains a highly undifferentiated hexaploid genome structure.</title>
        <authorList>
            <person name="Kagale S."/>
            <person name="Koh C."/>
            <person name="Nixon J."/>
            <person name="Bollina V."/>
            <person name="Clarke W.E."/>
            <person name="Tuteja R."/>
            <person name="Spillane C."/>
            <person name="Robinson S.J."/>
            <person name="Links M.G."/>
            <person name="Clarke C."/>
            <person name="Higgins E.E."/>
            <person name="Huebert T."/>
            <person name="Sharpe A.G."/>
            <person name="Parkin I.A."/>
        </authorList>
    </citation>
    <scope>NUCLEOTIDE SEQUENCE [LARGE SCALE GENOMIC DNA]</scope>
    <source>
        <strain evidence="5">cv. DH55</strain>
    </source>
</reference>
<feature type="region of interest" description="Disordered" evidence="1">
    <location>
        <begin position="504"/>
        <end position="542"/>
    </location>
</feature>
<dbReference type="InterPro" id="IPR025558">
    <property type="entry name" value="DUF4283"/>
</dbReference>
<dbReference type="PANTHER" id="PTHR31286:SF178">
    <property type="entry name" value="DUF4283 DOMAIN-CONTAINING PROTEIN"/>
    <property type="match status" value="1"/>
</dbReference>
<dbReference type="RefSeq" id="XP_010499094.1">
    <property type="nucleotide sequence ID" value="XM_010500792.2"/>
</dbReference>
<evidence type="ECO:0000313" key="5">
    <source>
        <dbReference type="Proteomes" id="UP000694864"/>
    </source>
</evidence>
<reference evidence="6" key="2">
    <citation type="submission" date="2025-08" db="UniProtKB">
        <authorList>
            <consortium name="RefSeq"/>
        </authorList>
    </citation>
    <scope>IDENTIFICATION</scope>
    <source>
        <tissue evidence="6">Leaf</tissue>
    </source>
</reference>
<organism evidence="5 6">
    <name type="scientific">Camelina sativa</name>
    <name type="common">False flax</name>
    <name type="synonym">Myagrum sativum</name>
    <dbReference type="NCBI Taxonomy" id="90675"/>
    <lineage>
        <taxon>Eukaryota</taxon>
        <taxon>Viridiplantae</taxon>
        <taxon>Streptophyta</taxon>
        <taxon>Embryophyta</taxon>
        <taxon>Tracheophyta</taxon>
        <taxon>Spermatophyta</taxon>
        <taxon>Magnoliopsida</taxon>
        <taxon>eudicotyledons</taxon>
        <taxon>Gunneridae</taxon>
        <taxon>Pentapetalae</taxon>
        <taxon>rosids</taxon>
        <taxon>malvids</taxon>
        <taxon>Brassicales</taxon>
        <taxon>Brassicaceae</taxon>
        <taxon>Camelineae</taxon>
        <taxon>Camelina</taxon>
    </lineage>
</organism>
<evidence type="ECO:0000259" key="4">
    <source>
        <dbReference type="Pfam" id="PF14392"/>
    </source>
</evidence>
<feature type="region of interest" description="Disordered" evidence="1">
    <location>
        <begin position="692"/>
        <end position="788"/>
    </location>
</feature>
<keyword evidence="5" id="KW-1185">Reference proteome</keyword>
<feature type="transmembrane region" description="Helical" evidence="2">
    <location>
        <begin position="88"/>
        <end position="110"/>
    </location>
</feature>
<evidence type="ECO:0000259" key="3">
    <source>
        <dbReference type="Pfam" id="PF14111"/>
    </source>
</evidence>
<feature type="domain" description="Zinc knuckle CX2CX4HX4C" evidence="4">
    <location>
        <begin position="450"/>
        <end position="493"/>
    </location>
</feature>
<sequence length="788" mass="87398">MIDPDGFGRRGEDLLRSLLVNDDWIQIGSLILFGQSLILLVADLGIVGDFNGFSDLYDSAGWSLYILIRGIGNVEMVVLMMVSDGDSWMVPTLTIRGLDVLLSSLNICIWRGFISLDLGRFCYSLLVSDFNKGNIVFCGVNLGISTDLEWEGIRIVDSYGFVYWSLWFTLWDSYLIWLGILFEISLSWFGRWISLIFPYDNFQAFSMVLMVRLGIIWIVMGEYMIRYGLLLGEGVSVEVYKRRLAVCLCIISLWFCYSLLLAFLFIFSFFWVFLAGGYISFLRIMAQLVFSKKNATLVRTETVSISSLVLAQRIQQFSMTLIGRLMNPVCQNMESLIANFPKIWKLEERVVGADLGQGVFQFNFEDEEDILSVLQNGPYHFDGWMVSLVRWEPVISSSYPSAINFWVKVLGIPMHLWEVATFEAVGKKLGRIQEVDEETGSLCVSVNGFNPLIFKMVVPFATGDEIVVSLEYEKLNGVCEHCSRITHDSKVCPEVLKGATVQGADLQRDSRGSQRQFPAVKQEQHLNAGGWEKPRKHAKRALDFQSADSSEFGYFPQQRFGGQSSNGNGSHRPRQQEHLQGHAWGQKRSFGEVTGREEGSHRGTHSGNGEGSGKVPGYVLNRKSAGTAWPKPLFKVKQAAVVEHSSMRIDNIVGDPSSSDPPADKEAEGSVVKGDAGADLAMDFEVDNDDLLEDGEFDDMGKSDLNGVQEGAVSPTQGVGGHTDQGSEVQVDQVTDSQGDYDCIPKGEGNKQKLMGKLGNNTVGTKPSDGGRQGKKGMGALPKPPART</sequence>
<feature type="transmembrane region" description="Helical" evidence="2">
    <location>
        <begin position="202"/>
        <end position="223"/>
    </location>
</feature>
<evidence type="ECO:0000256" key="2">
    <source>
        <dbReference type="SAM" id="Phobius"/>
    </source>
</evidence>
<dbReference type="Pfam" id="PF14111">
    <property type="entry name" value="DUF4283"/>
    <property type="match status" value="1"/>
</dbReference>
<dbReference type="Proteomes" id="UP000694864">
    <property type="component" value="Chromosome 3"/>
</dbReference>
<dbReference type="InterPro" id="IPR040256">
    <property type="entry name" value="At4g02000-like"/>
</dbReference>
<dbReference type="PANTHER" id="PTHR31286">
    <property type="entry name" value="GLYCINE-RICH CELL WALL STRUCTURAL PROTEIN 1.8-LIKE"/>
    <property type="match status" value="1"/>
</dbReference>
<feature type="domain" description="DUF4283" evidence="3">
    <location>
        <begin position="315"/>
        <end position="395"/>
    </location>
</feature>
<feature type="compositionally biased region" description="Polar residues" evidence="1">
    <location>
        <begin position="560"/>
        <end position="569"/>
    </location>
</feature>
<proteinExistence type="predicted"/>
<feature type="transmembrane region" description="Helical" evidence="2">
    <location>
        <begin position="24"/>
        <end position="50"/>
    </location>
</feature>
<feature type="region of interest" description="Disordered" evidence="1">
    <location>
        <begin position="651"/>
        <end position="678"/>
    </location>
</feature>